<dbReference type="OrthoDB" id="236051at2"/>
<keyword evidence="2 3" id="KW-0802">TPR repeat</keyword>
<feature type="region of interest" description="Disordered" evidence="4">
    <location>
        <begin position="473"/>
        <end position="499"/>
    </location>
</feature>
<dbReference type="SUPFAM" id="SSF48452">
    <property type="entry name" value="TPR-like"/>
    <property type="match status" value="2"/>
</dbReference>
<keyword evidence="6" id="KW-1185">Reference proteome</keyword>
<keyword evidence="1" id="KW-0677">Repeat</keyword>
<dbReference type="Proteomes" id="UP000315700">
    <property type="component" value="Chromosome"/>
</dbReference>
<dbReference type="SMART" id="SM00028">
    <property type="entry name" value="TPR"/>
    <property type="match status" value="3"/>
</dbReference>
<evidence type="ECO:0000313" key="5">
    <source>
        <dbReference type="EMBL" id="QDT54685.1"/>
    </source>
</evidence>
<dbReference type="InParanoid" id="A0A517SEX1"/>
<feature type="repeat" description="TPR" evidence="3">
    <location>
        <begin position="349"/>
        <end position="382"/>
    </location>
</feature>
<sequence>MNLADFFLMVLARLNPAPFVFGWLESRPWRLLLAGLPVLSAIVVAVALRASMNHANGEVELRRYLAAAGEALRNGDDTKADLCFRRAQLMAPIDPRPKFGLATLAEKEGDHKKASAIMESLAAGNDSVATEANRWLITKTDVEKLDNAGRQQLIRRLERGVAIDPENIDFRLLLAKLYTDAGFAENALTHLEVVAQKRPMYRLSVLQLIAATKGENAVREEAAASEKFFREKLAKEPADLDSRLLCAWSLAFQKKYREAVEMLEQGGTLSDPVVLRKAISSITIGWANELRDKKEDPRKVLELTSAALKADPSNSAALLMLTEMTRDDSAGEDALTMLKERLANGDSPWLIHMALGTRLLELGKLEEGAEHLEQAVKLNPSAAIAMNNLAWTLATQAPVDLKRAENLAGRAVELAPGNPQIRETRGQIYLKQGRWKDALADLELILPVYSREKQLAGQLPKLHGSLAKAYEELGNDDMARRHRELSQAKSARPNEKKAE</sequence>
<dbReference type="PANTHER" id="PTHR45586">
    <property type="entry name" value="TPR REPEAT-CONTAINING PROTEIN PA4667"/>
    <property type="match status" value="1"/>
</dbReference>
<reference evidence="5 6" key="1">
    <citation type="submission" date="2019-02" db="EMBL/GenBank/DDBJ databases">
        <title>Deep-cultivation of Planctomycetes and their phenomic and genomic characterization uncovers novel biology.</title>
        <authorList>
            <person name="Wiegand S."/>
            <person name="Jogler M."/>
            <person name="Boedeker C."/>
            <person name="Pinto D."/>
            <person name="Vollmers J."/>
            <person name="Rivas-Marin E."/>
            <person name="Kohn T."/>
            <person name="Peeters S.H."/>
            <person name="Heuer A."/>
            <person name="Rast P."/>
            <person name="Oberbeckmann S."/>
            <person name="Bunk B."/>
            <person name="Jeske O."/>
            <person name="Meyerdierks A."/>
            <person name="Storesund J.E."/>
            <person name="Kallscheuer N."/>
            <person name="Luecker S."/>
            <person name="Lage O.M."/>
            <person name="Pohl T."/>
            <person name="Merkel B.J."/>
            <person name="Hornburger P."/>
            <person name="Mueller R.-W."/>
            <person name="Bruemmer F."/>
            <person name="Labrenz M."/>
            <person name="Spormann A.M."/>
            <person name="Op den Camp H."/>
            <person name="Overmann J."/>
            <person name="Amann R."/>
            <person name="Jetten M.S.M."/>
            <person name="Mascher T."/>
            <person name="Medema M.H."/>
            <person name="Devos D.P."/>
            <person name="Kaster A.-K."/>
            <person name="Ovreas L."/>
            <person name="Rohde M."/>
            <person name="Galperin M.Y."/>
            <person name="Jogler C."/>
        </authorList>
    </citation>
    <scope>NUCLEOTIDE SEQUENCE [LARGE SCALE GENOMIC DNA]</scope>
    <source>
        <strain evidence="5 6">Pan44</strain>
    </source>
</reference>
<dbReference type="EMBL" id="CP036271">
    <property type="protein sequence ID" value="QDT54685.1"/>
    <property type="molecule type" value="Genomic_DNA"/>
</dbReference>
<evidence type="ECO:0000256" key="1">
    <source>
        <dbReference type="ARBA" id="ARBA00022737"/>
    </source>
</evidence>
<dbReference type="InterPro" id="IPR019734">
    <property type="entry name" value="TPR_rpt"/>
</dbReference>
<dbReference type="AlphaFoldDB" id="A0A517SEX1"/>
<dbReference type="InterPro" id="IPR011990">
    <property type="entry name" value="TPR-like_helical_dom_sf"/>
</dbReference>
<evidence type="ECO:0000313" key="6">
    <source>
        <dbReference type="Proteomes" id="UP000315700"/>
    </source>
</evidence>
<evidence type="ECO:0000256" key="4">
    <source>
        <dbReference type="SAM" id="MobiDB-lite"/>
    </source>
</evidence>
<dbReference type="InterPro" id="IPR051012">
    <property type="entry name" value="CellSynth/LPSAsmb/PSIAsmb"/>
</dbReference>
<protein>
    <submittedName>
        <fullName evidence="5">Tetratricopeptide repeat protein</fullName>
    </submittedName>
</protein>
<dbReference type="PANTHER" id="PTHR45586:SF1">
    <property type="entry name" value="LIPOPOLYSACCHARIDE ASSEMBLY PROTEIN B"/>
    <property type="match status" value="1"/>
</dbReference>
<gene>
    <name evidence="5" type="ORF">Pan44_27200</name>
</gene>
<dbReference type="Pfam" id="PF13432">
    <property type="entry name" value="TPR_16"/>
    <property type="match status" value="2"/>
</dbReference>
<accession>A0A517SEX1</accession>
<evidence type="ECO:0000256" key="3">
    <source>
        <dbReference type="PROSITE-ProRule" id="PRU00339"/>
    </source>
</evidence>
<organism evidence="5 6">
    <name type="scientific">Caulifigura coniformis</name>
    <dbReference type="NCBI Taxonomy" id="2527983"/>
    <lineage>
        <taxon>Bacteria</taxon>
        <taxon>Pseudomonadati</taxon>
        <taxon>Planctomycetota</taxon>
        <taxon>Planctomycetia</taxon>
        <taxon>Planctomycetales</taxon>
        <taxon>Planctomycetaceae</taxon>
        <taxon>Caulifigura</taxon>
    </lineage>
</organism>
<dbReference type="KEGG" id="ccos:Pan44_27200"/>
<proteinExistence type="predicted"/>
<dbReference type="RefSeq" id="WP_145030524.1">
    <property type="nucleotide sequence ID" value="NZ_CP036271.1"/>
</dbReference>
<name>A0A517SEX1_9PLAN</name>
<evidence type="ECO:0000256" key="2">
    <source>
        <dbReference type="ARBA" id="ARBA00022803"/>
    </source>
</evidence>
<dbReference type="PROSITE" id="PS50005">
    <property type="entry name" value="TPR"/>
    <property type="match status" value="1"/>
</dbReference>
<dbReference type="Gene3D" id="1.25.40.10">
    <property type="entry name" value="Tetratricopeptide repeat domain"/>
    <property type="match status" value="2"/>
</dbReference>